<evidence type="ECO:0000259" key="5">
    <source>
        <dbReference type="PROSITE" id="PS50052"/>
    </source>
</evidence>
<comment type="similarity">
    <text evidence="1">Belongs to the guanylate kinase family.</text>
</comment>
<feature type="region of interest" description="Disordered" evidence="4">
    <location>
        <begin position="281"/>
        <end position="300"/>
    </location>
</feature>
<dbReference type="EMBL" id="MCGO01000022">
    <property type="protein sequence ID" value="ORY44358.1"/>
    <property type="molecule type" value="Genomic_DNA"/>
</dbReference>
<sequence>SKKGLSQLGKTPDGYSEVYLKLSIPNAGLNDISDLEPYKYIQNLNLSGNELTDISCLGSMLYLVKLDVSNNKLTEVLDYWPTPFNLQEIDFSRNQIMEIADLSEHRFLKTIKLDRNLIKDITGLSECRFLTYLSLSFNGIRNICNLDNLPIKYLDLRSNRLVSLEGIETLSSLEDLHLSNNAIHRLTSINSNHKYLRHLDLDCNQIDDPEQITHLKSTLRMLTELSFKRNPIVMPLPTPIPGVTPPTLSTLETSTSTYLSSTNSLNSSTNTSTRKSAIYHTHTHNQRVRPPSSGPVPPSPQTVVANNQEKVAAVNAYNPSPSVIASLQHSCLLKRQAKLYAKVKAEDLMRATYLRPIVLCGPSGAGKRTLTNRLLKDFPHIYGCSVSHTTRKPRIGEEQGTHYHFVSRAEMEAMVEEGKFAEVVTLFGCMYGTSMEAIDKVTEEGKVCIMDLEIEGVLALKRSHLKPLYIFITVPSLEVLKNRLENRLRPATAANHLRMHNHVRPNHMKIVETIQEHSTSHSPSHSRPASSGLERPVSGIMGDLDSSISRPVSGLPPDNFNTPGGEKSRPSSSDSVATNASGINDDDDEIRKLILQKGNGNYSLMNLVTGVGLPIPPQQAPQPAQPAQPQTQPLQNHHQTLAKPAVSVAPPSTNGEATPSSDTLQPIQPTGHAPLSEEQFQEDVEKWMAKAPGVESYEKMKDFFDLRIVNDDPERAYAELRDFCLSTYIKCFNESE</sequence>
<dbReference type="CDD" id="cd00071">
    <property type="entry name" value="GMPK"/>
    <property type="match status" value="1"/>
</dbReference>
<dbReference type="Pfam" id="PF13516">
    <property type="entry name" value="LRR_6"/>
    <property type="match status" value="2"/>
</dbReference>
<dbReference type="GO" id="GO:0005829">
    <property type="term" value="C:cytosol"/>
    <property type="evidence" value="ECO:0007669"/>
    <property type="project" value="TreeGrafter"/>
</dbReference>
<feature type="region of interest" description="Disordered" evidence="4">
    <location>
        <begin position="614"/>
        <end position="666"/>
    </location>
</feature>
<gene>
    <name evidence="6" type="ORF">BCR33DRAFT_716912</name>
</gene>
<feature type="compositionally biased region" description="Polar residues" evidence="4">
    <location>
        <begin position="570"/>
        <end position="582"/>
    </location>
</feature>
<dbReference type="Pfam" id="PF00625">
    <property type="entry name" value="Guanylate_kin"/>
    <property type="match status" value="1"/>
</dbReference>
<dbReference type="PANTHER" id="PTHR23117">
    <property type="entry name" value="GUANYLATE KINASE-RELATED"/>
    <property type="match status" value="1"/>
</dbReference>
<reference evidence="6 7" key="1">
    <citation type="submission" date="2016-07" db="EMBL/GenBank/DDBJ databases">
        <title>Pervasive Adenine N6-methylation of Active Genes in Fungi.</title>
        <authorList>
            <consortium name="DOE Joint Genome Institute"/>
            <person name="Mondo S.J."/>
            <person name="Dannebaum R.O."/>
            <person name="Kuo R.C."/>
            <person name="Labutti K."/>
            <person name="Haridas S."/>
            <person name="Kuo A."/>
            <person name="Salamov A."/>
            <person name="Ahrendt S.R."/>
            <person name="Lipzen A."/>
            <person name="Sullivan W."/>
            <person name="Andreopoulos W.B."/>
            <person name="Clum A."/>
            <person name="Lindquist E."/>
            <person name="Daum C."/>
            <person name="Ramamoorthy G.K."/>
            <person name="Gryganskyi A."/>
            <person name="Culley D."/>
            <person name="Magnuson J.K."/>
            <person name="James T.Y."/>
            <person name="O'Malley M.A."/>
            <person name="Stajich J.E."/>
            <person name="Spatafora J.W."/>
            <person name="Visel A."/>
            <person name="Grigoriev I.V."/>
        </authorList>
    </citation>
    <scope>NUCLEOTIDE SEQUENCE [LARGE SCALE GENOMIC DNA]</scope>
    <source>
        <strain evidence="6 7">JEL800</strain>
    </source>
</reference>
<feature type="compositionally biased region" description="Low complexity" evidence="4">
    <location>
        <begin position="254"/>
        <end position="273"/>
    </location>
</feature>
<evidence type="ECO:0000256" key="4">
    <source>
        <dbReference type="SAM" id="MobiDB-lite"/>
    </source>
</evidence>
<dbReference type="GO" id="GO:0004385">
    <property type="term" value="F:GMP kinase activity"/>
    <property type="evidence" value="ECO:0007669"/>
    <property type="project" value="TreeGrafter"/>
</dbReference>
<dbReference type="PROSITE" id="PS50052">
    <property type="entry name" value="GUANYLATE_KINASE_2"/>
    <property type="match status" value="1"/>
</dbReference>
<feature type="region of interest" description="Disordered" evidence="4">
    <location>
        <begin position="254"/>
        <end position="274"/>
    </location>
</feature>
<organism evidence="6 7">
    <name type="scientific">Rhizoclosmatium globosum</name>
    <dbReference type="NCBI Taxonomy" id="329046"/>
    <lineage>
        <taxon>Eukaryota</taxon>
        <taxon>Fungi</taxon>
        <taxon>Fungi incertae sedis</taxon>
        <taxon>Chytridiomycota</taxon>
        <taxon>Chytridiomycota incertae sedis</taxon>
        <taxon>Chytridiomycetes</taxon>
        <taxon>Chytridiales</taxon>
        <taxon>Chytriomycetaceae</taxon>
        <taxon>Rhizoclosmatium</taxon>
    </lineage>
</organism>
<dbReference type="InterPro" id="IPR001611">
    <property type="entry name" value="Leu-rich_rpt"/>
</dbReference>
<evidence type="ECO:0000256" key="3">
    <source>
        <dbReference type="ARBA" id="ARBA00022777"/>
    </source>
</evidence>
<dbReference type="Gene3D" id="3.80.10.10">
    <property type="entry name" value="Ribonuclease Inhibitor"/>
    <property type="match status" value="2"/>
</dbReference>
<dbReference type="InterPro" id="IPR032675">
    <property type="entry name" value="LRR_dom_sf"/>
</dbReference>
<comment type="caution">
    <text evidence="6">The sequence shown here is derived from an EMBL/GenBank/DDBJ whole genome shotgun (WGS) entry which is preliminary data.</text>
</comment>
<evidence type="ECO:0000313" key="6">
    <source>
        <dbReference type="EMBL" id="ORY44358.1"/>
    </source>
</evidence>
<evidence type="ECO:0000313" key="7">
    <source>
        <dbReference type="Proteomes" id="UP000193642"/>
    </source>
</evidence>
<dbReference type="PROSITE" id="PS51450">
    <property type="entry name" value="LRR"/>
    <property type="match status" value="7"/>
</dbReference>
<dbReference type="InterPro" id="IPR008144">
    <property type="entry name" value="Guanylate_kin-like_dom"/>
</dbReference>
<evidence type="ECO:0000256" key="1">
    <source>
        <dbReference type="ARBA" id="ARBA00005790"/>
    </source>
</evidence>
<dbReference type="SUPFAM" id="SSF52058">
    <property type="entry name" value="L domain-like"/>
    <property type="match status" value="1"/>
</dbReference>
<dbReference type="PROSITE" id="PS00856">
    <property type="entry name" value="GUANYLATE_KINASE_1"/>
    <property type="match status" value="1"/>
</dbReference>
<feature type="compositionally biased region" description="Polar residues" evidence="4">
    <location>
        <begin position="650"/>
        <end position="666"/>
    </location>
</feature>
<dbReference type="Gene3D" id="3.40.50.300">
    <property type="entry name" value="P-loop containing nucleotide triphosphate hydrolases"/>
    <property type="match status" value="1"/>
</dbReference>
<dbReference type="InterPro" id="IPR027417">
    <property type="entry name" value="P-loop_NTPase"/>
</dbReference>
<dbReference type="Proteomes" id="UP000193642">
    <property type="component" value="Unassembled WGS sequence"/>
</dbReference>
<dbReference type="SUPFAM" id="SSF52540">
    <property type="entry name" value="P-loop containing nucleoside triphosphate hydrolases"/>
    <property type="match status" value="1"/>
</dbReference>
<evidence type="ECO:0000256" key="2">
    <source>
        <dbReference type="ARBA" id="ARBA00022679"/>
    </source>
</evidence>
<keyword evidence="3" id="KW-0418">Kinase</keyword>
<feature type="region of interest" description="Disordered" evidence="4">
    <location>
        <begin position="515"/>
        <end position="584"/>
    </location>
</feature>
<dbReference type="AlphaFoldDB" id="A0A1Y2CBF0"/>
<dbReference type="SMART" id="SM00365">
    <property type="entry name" value="LRR_SD22"/>
    <property type="match status" value="4"/>
</dbReference>
<dbReference type="InterPro" id="IPR008145">
    <property type="entry name" value="GK/Ca_channel_bsu"/>
</dbReference>
<dbReference type="InterPro" id="IPR020590">
    <property type="entry name" value="Guanylate_kinase_CS"/>
</dbReference>
<feature type="non-terminal residue" evidence="6">
    <location>
        <position position="1"/>
    </location>
</feature>
<accession>A0A1Y2CBF0</accession>
<feature type="domain" description="Guanylate kinase-like" evidence="5">
    <location>
        <begin position="354"/>
        <end position="556"/>
    </location>
</feature>
<feature type="compositionally biased region" description="Pro residues" evidence="4">
    <location>
        <begin position="614"/>
        <end position="626"/>
    </location>
</feature>
<keyword evidence="7" id="KW-1185">Reference proteome</keyword>
<dbReference type="OrthoDB" id="6334211at2759"/>
<feature type="compositionally biased region" description="Low complexity" evidence="4">
    <location>
        <begin position="520"/>
        <end position="531"/>
    </location>
</feature>
<dbReference type="STRING" id="329046.A0A1Y2CBF0"/>
<protein>
    <recommendedName>
        <fullName evidence="5">Guanylate kinase-like domain-containing protein</fullName>
    </recommendedName>
</protein>
<name>A0A1Y2CBF0_9FUNG</name>
<dbReference type="SMART" id="SM00072">
    <property type="entry name" value="GuKc"/>
    <property type="match status" value="1"/>
</dbReference>
<keyword evidence="2" id="KW-0808">Transferase</keyword>
<proteinExistence type="inferred from homology"/>
<dbReference type="PANTHER" id="PTHR23117:SF13">
    <property type="entry name" value="GUANYLATE KINASE"/>
    <property type="match status" value="1"/>
</dbReference>